<dbReference type="AlphaFoldDB" id="A0A0W1RB53"/>
<dbReference type="Pfam" id="PF01575">
    <property type="entry name" value="MaoC_dehydratas"/>
    <property type="match status" value="1"/>
</dbReference>
<dbReference type="EMBL" id="LOPU01000016">
    <property type="protein sequence ID" value="KTG10727.1"/>
    <property type="molecule type" value="Genomic_DNA"/>
</dbReference>
<dbReference type="OrthoDB" id="225748at2157"/>
<dbReference type="InterPro" id="IPR002539">
    <property type="entry name" value="MaoC-like_dom"/>
</dbReference>
<reference evidence="2 3" key="1">
    <citation type="submission" date="2015-12" db="EMBL/GenBank/DDBJ databases">
        <title>Haloprofundus marisrubri gen. nov., sp. nov., an extremely halophilic archaeon isolated from the Discovery deep brine-seawater interface in the Red Sea.</title>
        <authorList>
            <person name="Zhang G."/>
            <person name="Stingl U."/>
            <person name="Rashid M."/>
        </authorList>
    </citation>
    <scope>NUCLEOTIDE SEQUENCE [LARGE SCALE GENOMIC DNA]</scope>
    <source>
        <strain evidence="2 3">SB9</strain>
    </source>
</reference>
<proteinExistence type="predicted"/>
<sequence>MSPTETLHFEELAVGDTFETGGRTVTRAEIIAFADRYDPQPFHVDAEAVEDSVFDELVASGLHTMALANRLATDDFYARTSVMGGTGIEEANFLAPVRAGDTLSVCVEIVEKRPSASKPDRGLVTVEQTVSNQDEETVLTLRITSFFGRRSASEE</sequence>
<gene>
    <name evidence="2" type="ORF">AUR64_05910</name>
</gene>
<dbReference type="RefSeq" id="WP_058580525.1">
    <property type="nucleotide sequence ID" value="NZ_LOPU01000016.1"/>
</dbReference>
<dbReference type="Proteomes" id="UP000054387">
    <property type="component" value="Unassembled WGS sequence"/>
</dbReference>
<keyword evidence="3" id="KW-1185">Reference proteome</keyword>
<feature type="domain" description="MaoC-like" evidence="1">
    <location>
        <begin position="14"/>
        <end position="129"/>
    </location>
</feature>
<organism evidence="2 3">
    <name type="scientific">Haloprofundus marisrubri</name>
    <dbReference type="NCBI Taxonomy" id="1514971"/>
    <lineage>
        <taxon>Archaea</taxon>
        <taxon>Methanobacteriati</taxon>
        <taxon>Methanobacteriota</taxon>
        <taxon>Stenosarchaea group</taxon>
        <taxon>Halobacteria</taxon>
        <taxon>Halobacteriales</taxon>
        <taxon>Haloferacaceae</taxon>
        <taxon>Haloprofundus</taxon>
    </lineage>
</organism>
<accession>A0A0W1RB53</accession>
<evidence type="ECO:0000313" key="3">
    <source>
        <dbReference type="Proteomes" id="UP000054387"/>
    </source>
</evidence>
<protein>
    <recommendedName>
        <fullName evidence="1">MaoC-like domain-containing protein</fullName>
    </recommendedName>
</protein>
<dbReference type="InterPro" id="IPR052342">
    <property type="entry name" value="MCH/BMMD"/>
</dbReference>
<evidence type="ECO:0000259" key="1">
    <source>
        <dbReference type="Pfam" id="PF01575"/>
    </source>
</evidence>
<name>A0A0W1RB53_9EURY</name>
<dbReference type="Gene3D" id="3.10.129.10">
    <property type="entry name" value="Hotdog Thioesterase"/>
    <property type="match status" value="1"/>
</dbReference>
<dbReference type="InterPro" id="IPR029069">
    <property type="entry name" value="HotDog_dom_sf"/>
</dbReference>
<comment type="caution">
    <text evidence="2">The sequence shown here is derived from an EMBL/GenBank/DDBJ whole genome shotgun (WGS) entry which is preliminary data.</text>
</comment>
<dbReference type="SUPFAM" id="SSF54637">
    <property type="entry name" value="Thioesterase/thiol ester dehydrase-isomerase"/>
    <property type="match status" value="1"/>
</dbReference>
<dbReference type="STRING" id="1514971.AUR64_05910"/>
<dbReference type="CDD" id="cd03454">
    <property type="entry name" value="YdeM"/>
    <property type="match status" value="1"/>
</dbReference>
<dbReference type="PANTHER" id="PTHR43664:SF1">
    <property type="entry name" value="BETA-METHYLMALYL-COA DEHYDRATASE"/>
    <property type="match status" value="1"/>
</dbReference>
<dbReference type="PANTHER" id="PTHR43664">
    <property type="entry name" value="MONOAMINE OXIDASE-RELATED"/>
    <property type="match status" value="1"/>
</dbReference>
<evidence type="ECO:0000313" key="2">
    <source>
        <dbReference type="EMBL" id="KTG10727.1"/>
    </source>
</evidence>